<evidence type="ECO:0000313" key="3">
    <source>
        <dbReference type="EMBL" id="KAJ6820988.1"/>
    </source>
</evidence>
<evidence type="ECO:0000256" key="1">
    <source>
        <dbReference type="SAM" id="MobiDB-lite"/>
    </source>
</evidence>
<feature type="compositionally biased region" description="Basic residues" evidence="1">
    <location>
        <begin position="49"/>
        <end position="68"/>
    </location>
</feature>
<evidence type="ECO:0000313" key="2">
    <source>
        <dbReference type="EMBL" id="KAJ6796008.1"/>
    </source>
</evidence>
<proteinExistence type="predicted"/>
<dbReference type="Proteomes" id="UP001140949">
    <property type="component" value="Unassembled WGS sequence"/>
</dbReference>
<keyword evidence="4" id="KW-1185">Reference proteome</keyword>
<feature type="region of interest" description="Disordered" evidence="1">
    <location>
        <begin position="41"/>
        <end position="77"/>
    </location>
</feature>
<organism evidence="3 4">
    <name type="scientific">Iris pallida</name>
    <name type="common">Sweet iris</name>
    <dbReference type="NCBI Taxonomy" id="29817"/>
    <lineage>
        <taxon>Eukaryota</taxon>
        <taxon>Viridiplantae</taxon>
        <taxon>Streptophyta</taxon>
        <taxon>Embryophyta</taxon>
        <taxon>Tracheophyta</taxon>
        <taxon>Spermatophyta</taxon>
        <taxon>Magnoliopsida</taxon>
        <taxon>Liliopsida</taxon>
        <taxon>Asparagales</taxon>
        <taxon>Iridaceae</taxon>
        <taxon>Iridoideae</taxon>
        <taxon>Irideae</taxon>
        <taxon>Iris</taxon>
    </lineage>
</organism>
<comment type="caution">
    <text evidence="3">The sequence shown here is derived from an EMBL/GenBank/DDBJ whole genome shotgun (WGS) entry which is preliminary data.</text>
</comment>
<gene>
    <name evidence="2" type="ORF">M6B38_224110</name>
    <name evidence="3" type="ORF">M6B38_394670</name>
</gene>
<reference evidence="3" key="1">
    <citation type="journal article" date="2023" name="GigaByte">
        <title>Genome assembly of the bearded iris, Iris pallida Lam.</title>
        <authorList>
            <person name="Bruccoleri R.E."/>
            <person name="Oakeley E.J."/>
            <person name="Faust A.M.E."/>
            <person name="Altorfer M."/>
            <person name="Dessus-Babus S."/>
            <person name="Burckhardt D."/>
            <person name="Oertli M."/>
            <person name="Naumann U."/>
            <person name="Petersen F."/>
            <person name="Wong J."/>
        </authorList>
    </citation>
    <scope>NUCLEOTIDE SEQUENCE</scope>
    <source>
        <strain evidence="3">GSM-AAB239-AS_SAM_17_03QT</strain>
    </source>
</reference>
<reference evidence="3" key="2">
    <citation type="submission" date="2023-04" db="EMBL/GenBank/DDBJ databases">
        <authorList>
            <person name="Bruccoleri R.E."/>
            <person name="Oakeley E.J."/>
            <person name="Faust A.-M."/>
            <person name="Dessus-Babus S."/>
            <person name="Altorfer M."/>
            <person name="Burckhardt D."/>
            <person name="Oertli M."/>
            <person name="Naumann U."/>
            <person name="Petersen F."/>
            <person name="Wong J."/>
        </authorList>
    </citation>
    <scope>NUCLEOTIDE SEQUENCE</scope>
    <source>
        <strain evidence="3">GSM-AAB239-AS_SAM_17_03QT</strain>
        <tissue evidence="3">Leaf</tissue>
    </source>
</reference>
<protein>
    <submittedName>
        <fullName evidence="3">Uncharacterized protein</fullName>
    </submittedName>
</protein>
<dbReference type="EMBL" id="JANAVB010041475">
    <property type="protein sequence ID" value="KAJ6796008.1"/>
    <property type="molecule type" value="Genomic_DNA"/>
</dbReference>
<dbReference type="AlphaFoldDB" id="A0AAX6FY69"/>
<name>A0AAX6FY69_IRIPA</name>
<accession>A0AAX6FY69</accession>
<evidence type="ECO:0000313" key="4">
    <source>
        <dbReference type="Proteomes" id="UP001140949"/>
    </source>
</evidence>
<dbReference type="EMBL" id="JANAVB010025196">
    <property type="protein sequence ID" value="KAJ6820988.1"/>
    <property type="molecule type" value="Genomic_DNA"/>
</dbReference>
<sequence>MLYAGDHRIYAAMVVAQPVSSWHAVTSTRREAAAALQRRLVATEERSSGRRQRTRRGVRLGHGARQHRSAGTAPTTV</sequence>